<gene>
    <name evidence="9" type="ORF">DW663_08820</name>
</gene>
<sequence length="274" mass="30162">MKRVRKILENKQFLIYLSLSMIVILIAILAPILASKDPYHAVMLDSLKPPSKEYILGTDVLGRDIFSRIIYGTRTTLVMAFSLLAIVFFVGGTLGVIAGFYGGIVDNVIMKISDMMMAFPGLILAIAIAGILGPSTFNAVLAISLVTWPRYARLARSLTLKIRKNTYIEVAIMGGITPLNLFLKYLLPNIFPTMLVTATIDIGMLILEITSLSFLGVGVQAPIPEWGLMLNEGRLYIFKAPWLIYSPGIAIIIVVVIFNLLGDSIRDILDPKEN</sequence>
<dbReference type="InterPro" id="IPR053385">
    <property type="entry name" value="ABC_transport_permease"/>
</dbReference>
<dbReference type="GO" id="GO:0055085">
    <property type="term" value="P:transmembrane transport"/>
    <property type="evidence" value="ECO:0007669"/>
    <property type="project" value="InterPro"/>
</dbReference>
<evidence type="ECO:0000256" key="3">
    <source>
        <dbReference type="ARBA" id="ARBA00022475"/>
    </source>
</evidence>
<keyword evidence="4 7" id="KW-0812">Transmembrane</keyword>
<evidence type="ECO:0000256" key="6">
    <source>
        <dbReference type="ARBA" id="ARBA00023136"/>
    </source>
</evidence>
<dbReference type="EMBL" id="QRHL01000016">
    <property type="protein sequence ID" value="RHF71289.1"/>
    <property type="molecule type" value="Genomic_DNA"/>
</dbReference>
<reference evidence="9 10" key="1">
    <citation type="submission" date="2018-08" db="EMBL/GenBank/DDBJ databases">
        <title>A genome reference for cultivated species of the human gut microbiota.</title>
        <authorList>
            <person name="Zou Y."/>
            <person name="Xue W."/>
            <person name="Luo G."/>
        </authorList>
    </citation>
    <scope>NUCLEOTIDE SEQUENCE [LARGE SCALE GENOMIC DNA]</scope>
    <source>
        <strain evidence="9 10">AM25-1</strain>
    </source>
</reference>
<dbReference type="CDD" id="cd06261">
    <property type="entry name" value="TM_PBP2"/>
    <property type="match status" value="1"/>
</dbReference>
<dbReference type="NCBIfam" id="NF045474">
    <property type="entry name" value="Opp2C"/>
    <property type="match status" value="1"/>
</dbReference>
<comment type="similarity">
    <text evidence="7">Belongs to the binding-protein-dependent transport system permease family.</text>
</comment>
<dbReference type="PANTHER" id="PTHR43386:SF25">
    <property type="entry name" value="PEPTIDE ABC TRANSPORTER PERMEASE PROTEIN"/>
    <property type="match status" value="1"/>
</dbReference>
<dbReference type="AlphaFoldDB" id="A0A414PRX0"/>
<dbReference type="Gene3D" id="1.10.3720.10">
    <property type="entry name" value="MetI-like"/>
    <property type="match status" value="1"/>
</dbReference>
<protein>
    <submittedName>
        <fullName evidence="9">ABC transporter permease</fullName>
    </submittedName>
</protein>
<feature type="transmembrane region" description="Helical" evidence="7">
    <location>
        <begin position="122"/>
        <end position="146"/>
    </location>
</feature>
<evidence type="ECO:0000256" key="7">
    <source>
        <dbReference type="RuleBase" id="RU363032"/>
    </source>
</evidence>
<feature type="transmembrane region" description="Helical" evidence="7">
    <location>
        <begin position="12"/>
        <end position="34"/>
    </location>
</feature>
<comment type="caution">
    <text evidence="9">The sequence shown here is derived from an EMBL/GenBank/DDBJ whole genome shotgun (WGS) entry which is preliminary data.</text>
</comment>
<dbReference type="SUPFAM" id="SSF161098">
    <property type="entry name" value="MetI-like"/>
    <property type="match status" value="1"/>
</dbReference>
<dbReference type="PROSITE" id="PS50928">
    <property type="entry name" value="ABC_TM1"/>
    <property type="match status" value="1"/>
</dbReference>
<dbReference type="RefSeq" id="WP_118234518.1">
    <property type="nucleotide sequence ID" value="NZ_QRHL01000016.1"/>
</dbReference>
<evidence type="ECO:0000313" key="9">
    <source>
        <dbReference type="EMBL" id="RHF71289.1"/>
    </source>
</evidence>
<proteinExistence type="inferred from homology"/>
<feature type="domain" description="ABC transmembrane type-1" evidence="8">
    <location>
        <begin position="73"/>
        <end position="262"/>
    </location>
</feature>
<dbReference type="InterPro" id="IPR000515">
    <property type="entry name" value="MetI-like"/>
</dbReference>
<keyword evidence="6 7" id="KW-0472">Membrane</keyword>
<evidence type="ECO:0000256" key="2">
    <source>
        <dbReference type="ARBA" id="ARBA00022448"/>
    </source>
</evidence>
<dbReference type="InterPro" id="IPR035906">
    <property type="entry name" value="MetI-like_sf"/>
</dbReference>
<feature type="transmembrane region" description="Helical" evidence="7">
    <location>
        <begin position="243"/>
        <end position="262"/>
    </location>
</feature>
<accession>A0A414PRX0</accession>
<feature type="transmembrane region" description="Helical" evidence="7">
    <location>
        <begin position="199"/>
        <end position="223"/>
    </location>
</feature>
<dbReference type="PANTHER" id="PTHR43386">
    <property type="entry name" value="OLIGOPEPTIDE TRANSPORT SYSTEM PERMEASE PROTEIN APPC"/>
    <property type="match status" value="1"/>
</dbReference>
<organism evidence="9 10">
    <name type="scientific">Fusobacterium mortiferum</name>
    <dbReference type="NCBI Taxonomy" id="850"/>
    <lineage>
        <taxon>Bacteria</taxon>
        <taxon>Fusobacteriati</taxon>
        <taxon>Fusobacteriota</taxon>
        <taxon>Fusobacteriia</taxon>
        <taxon>Fusobacteriales</taxon>
        <taxon>Fusobacteriaceae</taxon>
        <taxon>Fusobacterium</taxon>
    </lineage>
</organism>
<keyword evidence="2 7" id="KW-0813">Transport</keyword>
<dbReference type="Pfam" id="PF00528">
    <property type="entry name" value="BPD_transp_1"/>
    <property type="match status" value="1"/>
</dbReference>
<keyword evidence="3" id="KW-1003">Cell membrane</keyword>
<evidence type="ECO:0000313" key="10">
    <source>
        <dbReference type="Proteomes" id="UP000284676"/>
    </source>
</evidence>
<dbReference type="Proteomes" id="UP000284676">
    <property type="component" value="Unassembled WGS sequence"/>
</dbReference>
<feature type="transmembrane region" description="Helical" evidence="7">
    <location>
        <begin position="77"/>
        <end position="101"/>
    </location>
</feature>
<evidence type="ECO:0000256" key="1">
    <source>
        <dbReference type="ARBA" id="ARBA00004651"/>
    </source>
</evidence>
<evidence type="ECO:0000256" key="5">
    <source>
        <dbReference type="ARBA" id="ARBA00022989"/>
    </source>
</evidence>
<comment type="subcellular location">
    <subcellularLocation>
        <location evidence="1 7">Cell membrane</location>
        <topology evidence="1 7">Multi-pass membrane protein</topology>
    </subcellularLocation>
</comment>
<dbReference type="InterPro" id="IPR050366">
    <property type="entry name" value="BP-dependent_transpt_permease"/>
</dbReference>
<name>A0A414PRX0_FUSMR</name>
<dbReference type="GO" id="GO:0005886">
    <property type="term" value="C:plasma membrane"/>
    <property type="evidence" value="ECO:0007669"/>
    <property type="project" value="UniProtKB-SubCell"/>
</dbReference>
<evidence type="ECO:0000259" key="8">
    <source>
        <dbReference type="PROSITE" id="PS50928"/>
    </source>
</evidence>
<keyword evidence="5 7" id="KW-1133">Transmembrane helix</keyword>
<evidence type="ECO:0000256" key="4">
    <source>
        <dbReference type="ARBA" id="ARBA00022692"/>
    </source>
</evidence>
<feature type="transmembrane region" description="Helical" evidence="7">
    <location>
        <begin position="166"/>
        <end position="187"/>
    </location>
</feature>